<dbReference type="Proteomes" id="UP000014729">
    <property type="component" value="Segment"/>
</dbReference>
<name>M4SPT9_9CAUD</name>
<dbReference type="InterPro" id="IPR012310">
    <property type="entry name" value="DNA_ligase_ATP-dep_cent"/>
</dbReference>
<dbReference type="GeneID" id="15009960"/>
<evidence type="ECO:0000256" key="7">
    <source>
        <dbReference type="ARBA" id="ARBA00023204"/>
    </source>
</evidence>
<keyword evidence="4 10" id="KW-0436">Ligase</keyword>
<evidence type="ECO:0000313" key="11">
    <source>
        <dbReference type="Proteomes" id="UP000014729"/>
    </source>
</evidence>
<dbReference type="PROSITE" id="PS50160">
    <property type="entry name" value="DNA_LIGASE_A3"/>
    <property type="match status" value="1"/>
</dbReference>
<dbReference type="SUPFAM" id="SSF56091">
    <property type="entry name" value="DNA ligase/mRNA capping enzyme, catalytic domain"/>
    <property type="match status" value="1"/>
</dbReference>
<dbReference type="Pfam" id="PF01068">
    <property type="entry name" value="DNA_ligase_A_M"/>
    <property type="match status" value="1"/>
</dbReference>
<reference evidence="10 11" key="2">
    <citation type="journal article" date="2013" name="Proc. Natl. Acad. Sci. U.S.A.">
        <title>Twelve previously unknown phage genera are ubiquitous in global oceans.</title>
        <authorList>
            <person name="Holmfeldt K."/>
            <person name="Solonenko N."/>
            <person name="Shah M."/>
            <person name="Corrier K."/>
            <person name="Riemann L."/>
            <person name="Verberkmoes N.C."/>
            <person name="Sullivan M.B."/>
        </authorList>
    </citation>
    <scope>NUCLEOTIDE SEQUENCE [LARGE SCALE GENOMIC DNA]</scope>
    <source>
        <strain evidence="10">PhiST</strain>
    </source>
</reference>
<proteinExistence type="inferred from homology"/>
<keyword evidence="6" id="KW-0227">DNA damage</keyword>
<dbReference type="KEGG" id="vg:15009960"/>
<evidence type="ECO:0000256" key="1">
    <source>
        <dbReference type="ARBA" id="ARBA00001968"/>
    </source>
</evidence>
<feature type="domain" description="ATP-dependent DNA ligase family profile" evidence="8">
    <location>
        <begin position="152"/>
        <end position="244"/>
    </location>
</feature>
<evidence type="ECO:0000256" key="2">
    <source>
        <dbReference type="ARBA" id="ARBA00007572"/>
    </source>
</evidence>
<evidence type="ECO:0000313" key="10">
    <source>
        <dbReference type="EMBL" id="AGO47185.1"/>
    </source>
</evidence>
<keyword evidence="5" id="KW-0235">DNA replication</keyword>
<evidence type="ECO:0000256" key="3">
    <source>
        <dbReference type="ARBA" id="ARBA00013308"/>
    </source>
</evidence>
<dbReference type="InterPro" id="IPR050326">
    <property type="entry name" value="NAD_dep_DNA_ligaseB"/>
</dbReference>
<dbReference type="GO" id="GO:0003910">
    <property type="term" value="F:DNA ligase (ATP) activity"/>
    <property type="evidence" value="ECO:0007669"/>
    <property type="project" value="InterPro"/>
</dbReference>
<dbReference type="EMBL" id="HQ634192">
    <property type="protein sequence ID" value="AGH56761.1"/>
    <property type="molecule type" value="Genomic_DNA"/>
</dbReference>
<dbReference type="GO" id="GO:0006310">
    <property type="term" value="P:DNA recombination"/>
    <property type="evidence" value="ECO:0007669"/>
    <property type="project" value="InterPro"/>
</dbReference>
<keyword evidence="12" id="KW-1185">Reference proteome</keyword>
<evidence type="ECO:0000259" key="8">
    <source>
        <dbReference type="PROSITE" id="PS50160"/>
    </source>
</evidence>
<keyword evidence="7" id="KW-0234">DNA repair</keyword>
<dbReference type="RefSeq" id="YP_007673444.1">
    <property type="nucleotide sequence ID" value="NC_020842.1"/>
</dbReference>
<dbReference type="InterPro" id="IPR012340">
    <property type="entry name" value="NA-bd_OB-fold"/>
</dbReference>
<dbReference type="GO" id="GO:0006260">
    <property type="term" value="P:DNA replication"/>
    <property type="evidence" value="ECO:0007669"/>
    <property type="project" value="UniProtKB-KW"/>
</dbReference>
<evidence type="ECO:0000313" key="9">
    <source>
        <dbReference type="EMBL" id="AGH56761.1"/>
    </source>
</evidence>
<dbReference type="GO" id="GO:0006281">
    <property type="term" value="P:DNA repair"/>
    <property type="evidence" value="ECO:0007669"/>
    <property type="project" value="UniProtKB-KW"/>
</dbReference>
<dbReference type="PANTHER" id="PTHR47810:SF1">
    <property type="entry name" value="DNA LIGASE B"/>
    <property type="match status" value="1"/>
</dbReference>
<dbReference type="Proteomes" id="UP000203074">
    <property type="component" value="Segment"/>
</dbReference>
<gene>
    <name evidence="9" type="ORF">CGPG_00062</name>
    <name evidence="10" type="ORF">PhiST_gp046</name>
</gene>
<evidence type="ECO:0000256" key="4">
    <source>
        <dbReference type="ARBA" id="ARBA00022598"/>
    </source>
</evidence>
<protein>
    <recommendedName>
        <fullName evidence="3">DNA ligase</fullName>
    </recommendedName>
</protein>
<dbReference type="PANTHER" id="PTHR47810">
    <property type="entry name" value="DNA LIGASE"/>
    <property type="match status" value="1"/>
</dbReference>
<dbReference type="Gene3D" id="3.30.470.30">
    <property type="entry name" value="DNA ligase/mRNA capping enzyme"/>
    <property type="match status" value="1"/>
</dbReference>
<dbReference type="Gene3D" id="3.30.1490.70">
    <property type="match status" value="1"/>
</dbReference>
<evidence type="ECO:0000256" key="6">
    <source>
        <dbReference type="ARBA" id="ARBA00022763"/>
    </source>
</evidence>
<comment type="similarity">
    <text evidence="2">Belongs to the ATP-dependent DNA ligase family.</text>
</comment>
<organism evidence="9 12">
    <name type="scientific">Cellulophaga phage phiST</name>
    <dbReference type="NCBI Taxonomy" id="756282"/>
    <lineage>
        <taxon>Viruses</taxon>
        <taxon>Duplodnaviria</taxon>
        <taxon>Heunggongvirae</taxon>
        <taxon>Uroviricota</taxon>
        <taxon>Caudoviricetes</taxon>
        <taxon>Cbastvirus</taxon>
        <taxon>Cbastvirus ST</taxon>
    </lineage>
</organism>
<evidence type="ECO:0000256" key="5">
    <source>
        <dbReference type="ARBA" id="ARBA00022705"/>
    </source>
</evidence>
<dbReference type="EMBL" id="KC821604">
    <property type="protein sequence ID" value="AGO47185.1"/>
    <property type="molecule type" value="Genomic_DNA"/>
</dbReference>
<dbReference type="GO" id="GO:0005524">
    <property type="term" value="F:ATP binding"/>
    <property type="evidence" value="ECO:0007669"/>
    <property type="project" value="InterPro"/>
</dbReference>
<evidence type="ECO:0000313" key="12">
    <source>
        <dbReference type="Proteomes" id="UP000203074"/>
    </source>
</evidence>
<reference evidence="9 12" key="1">
    <citation type="submission" date="2010-11" db="EMBL/GenBank/DDBJ databases">
        <title>The Genome Sequence of Cellulophaga phage phiST.</title>
        <authorList>
            <consortium name="The Broad Institute Genome Sequencing Platform"/>
            <person name="Henn M.R."/>
            <person name="Reimann L."/>
            <person name="Holmfelt K."/>
            <person name="Levin J."/>
            <person name="Malboeuf C."/>
            <person name="Casali M."/>
            <person name="Russ C."/>
            <person name="Lennon N."/>
            <person name="Chapman S.B."/>
            <person name="Erlich R."/>
            <person name="Young S.K."/>
            <person name="Yandava C."/>
            <person name="Zeng Q."/>
            <person name="Alvarado L."/>
            <person name="Anderson S."/>
            <person name="Berlin A."/>
            <person name="Chen Z."/>
            <person name="Freedman E."/>
            <person name="Gellesch M."/>
            <person name="Goldberg J."/>
            <person name="Green L."/>
            <person name="Griggs A."/>
            <person name="Gujja S."/>
            <person name="Heilman E.R."/>
            <person name="Heiman D."/>
            <person name="Hollinger A."/>
            <person name="Howarth C."/>
            <person name="Larson L."/>
            <person name="Mehta T."/>
            <person name="Pearson M."/>
            <person name="Roberts A."/>
            <person name="Ryan E."/>
            <person name="Saif S."/>
            <person name="Shea T."/>
            <person name="Shenoy N."/>
            <person name="Sisk P."/>
            <person name="Stolte C."/>
            <person name="Sykes S."/>
            <person name="White J."/>
            <person name="Haas B."/>
            <person name="Nusbaum C."/>
            <person name="Birren B."/>
        </authorList>
    </citation>
    <scope>NUCLEOTIDE SEQUENCE [LARGE SCALE GENOMIC DNA]</scope>
    <source>
        <strain evidence="9">PhiST</strain>
        <strain evidence="12">phiST</strain>
    </source>
</reference>
<reference evidence="11" key="3">
    <citation type="submission" date="2013-03" db="EMBL/GenBank/DDBJ databases">
        <title>The Cellulophaga phages: a novel, diverse, and globally ubiquitous model system.</title>
        <authorList>
            <person name="Holmfeldt K."/>
            <person name="Solonenko N."/>
            <person name="Shah M."/>
            <person name="Corrier K."/>
            <person name="Riemann L."/>
            <person name="VerBerkmoes N.C."/>
            <person name="Sullivan M.B."/>
        </authorList>
    </citation>
    <scope>NUCLEOTIDE SEQUENCE [LARGE SCALE GENOMIC DNA]</scope>
</reference>
<dbReference type="Gene3D" id="2.40.50.140">
    <property type="entry name" value="Nucleic acid-binding proteins"/>
    <property type="match status" value="1"/>
</dbReference>
<dbReference type="OrthoDB" id="4300at10239"/>
<comment type="cofactor">
    <cofactor evidence="1">
        <name>a divalent metal cation</name>
        <dbReference type="ChEBI" id="CHEBI:60240"/>
    </cofactor>
</comment>
<accession>M4SPT9</accession>
<sequence length="354" mass="40920">MMLSKFKPNLIPNNPKGVDVDQLIVEAINKNGSILDYRITLKKDGCRMQFGLGSSILSRSLKPIKSDCVNRRFSKFNQFCLDNSMVLDAEFYMHGLKFNEIFRFFSNQDITRSSVADKYIKLQKKDPKAFEIEFDGRDVEFLTTFHSGLKAYVFDGILIDRPDLVGYEERMIEINQRLDKIFCEECSVVFEDIILVESNDELFELYEDSLQDSWEGLVLTHKDHKYKFGRNSISQGTLLKMKDDANEYDGIVVGIEEGSIVDQSVERTVNELGRSVTSKKKDDRNQSGKAKGIVCHFENLGTFTVGLKGFNDEQKKELLENQENYIGKHFKYTAMNPVKNFPRHAYFSCWRDEK</sequence>